<evidence type="ECO:0000313" key="3">
    <source>
        <dbReference type="Proteomes" id="UP000027120"/>
    </source>
</evidence>
<sequence length="171" mass="19610">MKENTQELQSILRRRRGDESRLANKVGEYLSSRKKSNKVIHKSLRDLKSRCKVTSSENETPAIIEILREVEGVALAVFESLLSYISVAGPWYRSWCIPNAYHAKRMQQRLMNLINIIHQKTRKSSSRTSAENALNLLGNLELSIQALEQGLESLQRRLIKTRVSLLNIISH</sequence>
<keyword evidence="3" id="KW-1185">Reference proteome</keyword>
<gene>
    <name evidence="2" type="ORF">CISIN_1g039487mg</name>
</gene>
<dbReference type="PANTHER" id="PTHR33070:SF129">
    <property type="entry name" value="DUF241 DOMAIN PROTEIN"/>
    <property type="match status" value="1"/>
</dbReference>
<proteinExistence type="predicted"/>
<dbReference type="SMR" id="A0A067FQ69"/>
<dbReference type="Pfam" id="PF03087">
    <property type="entry name" value="BPS1"/>
    <property type="match status" value="1"/>
</dbReference>
<dbReference type="InterPro" id="IPR004320">
    <property type="entry name" value="BPS1_pln"/>
</dbReference>
<evidence type="ECO:0000313" key="2">
    <source>
        <dbReference type="EMBL" id="KDO68270.1"/>
    </source>
</evidence>
<dbReference type="PANTHER" id="PTHR33070">
    <property type="entry name" value="OS06G0725500 PROTEIN"/>
    <property type="match status" value="1"/>
</dbReference>
<dbReference type="GO" id="GO:0048364">
    <property type="term" value="P:root development"/>
    <property type="evidence" value="ECO:0007669"/>
    <property type="project" value="InterPro"/>
</dbReference>
<dbReference type="GO" id="GO:0048367">
    <property type="term" value="P:shoot system development"/>
    <property type="evidence" value="ECO:0007669"/>
    <property type="project" value="InterPro"/>
</dbReference>
<dbReference type="STRING" id="2711.A0A067FQ69"/>
<dbReference type="AlphaFoldDB" id="A0A067FQ69"/>
<feature type="coiled-coil region" evidence="1">
    <location>
        <begin position="130"/>
        <end position="164"/>
    </location>
</feature>
<reference evidence="2 3" key="1">
    <citation type="submission" date="2014-04" db="EMBL/GenBank/DDBJ databases">
        <authorList>
            <consortium name="International Citrus Genome Consortium"/>
            <person name="Gmitter F."/>
            <person name="Chen C."/>
            <person name="Farmerie W."/>
            <person name="Harkins T."/>
            <person name="Desany B."/>
            <person name="Mohiuddin M."/>
            <person name="Kodira C."/>
            <person name="Borodovsky M."/>
            <person name="Lomsadze A."/>
            <person name="Burns P."/>
            <person name="Jenkins J."/>
            <person name="Prochnik S."/>
            <person name="Shu S."/>
            <person name="Chapman J."/>
            <person name="Pitluck S."/>
            <person name="Schmutz J."/>
            <person name="Rokhsar D."/>
        </authorList>
    </citation>
    <scope>NUCLEOTIDE SEQUENCE</scope>
</reference>
<organism evidence="2 3">
    <name type="scientific">Citrus sinensis</name>
    <name type="common">Sweet orange</name>
    <name type="synonym">Citrus aurantium var. sinensis</name>
    <dbReference type="NCBI Taxonomy" id="2711"/>
    <lineage>
        <taxon>Eukaryota</taxon>
        <taxon>Viridiplantae</taxon>
        <taxon>Streptophyta</taxon>
        <taxon>Embryophyta</taxon>
        <taxon>Tracheophyta</taxon>
        <taxon>Spermatophyta</taxon>
        <taxon>Magnoliopsida</taxon>
        <taxon>eudicotyledons</taxon>
        <taxon>Gunneridae</taxon>
        <taxon>Pentapetalae</taxon>
        <taxon>rosids</taxon>
        <taxon>malvids</taxon>
        <taxon>Sapindales</taxon>
        <taxon>Rutaceae</taxon>
        <taxon>Aurantioideae</taxon>
        <taxon>Citrus</taxon>
    </lineage>
</organism>
<protein>
    <submittedName>
        <fullName evidence="2">Uncharacterized protein</fullName>
    </submittedName>
</protein>
<dbReference type="Proteomes" id="UP000027120">
    <property type="component" value="Unassembled WGS sequence"/>
</dbReference>
<keyword evidence="1" id="KW-0175">Coiled coil</keyword>
<dbReference type="EMBL" id="KK784895">
    <property type="protein sequence ID" value="KDO68270.1"/>
    <property type="molecule type" value="Genomic_DNA"/>
</dbReference>
<evidence type="ECO:0000256" key="1">
    <source>
        <dbReference type="SAM" id="Coils"/>
    </source>
</evidence>
<accession>A0A067FQ69</accession>
<name>A0A067FQ69_CITSI</name>